<keyword evidence="3" id="KW-1185">Reference proteome</keyword>
<protein>
    <recommendedName>
        <fullName evidence="1">Porphobilinogen deaminase N-terminal domain-containing protein</fullName>
    </recommendedName>
</protein>
<organism evidence="2 3">
    <name type="scientific">Colletotrichum gloeosporioides</name>
    <name type="common">Anthracnose fungus</name>
    <name type="synonym">Glomerella cingulata</name>
    <dbReference type="NCBI Taxonomy" id="474922"/>
    <lineage>
        <taxon>Eukaryota</taxon>
        <taxon>Fungi</taxon>
        <taxon>Dikarya</taxon>
        <taxon>Ascomycota</taxon>
        <taxon>Pezizomycotina</taxon>
        <taxon>Sordariomycetes</taxon>
        <taxon>Hypocreomycetidae</taxon>
        <taxon>Glomerellales</taxon>
        <taxon>Glomerellaceae</taxon>
        <taxon>Colletotrichum</taxon>
        <taxon>Colletotrichum gloeosporioides species complex</taxon>
    </lineage>
</organism>
<sequence>MPASPGIAATIGPRDNGTSWAHALEIGETFRNNRTCLVIKKGNLSGFSIRGAVGSVPAFSIAIGRAAGDADKQTPFIILSKQSGGSDVGKSLWTSDLESDLVGGKTQLLLHSLKDMPITLPPKCHLNAFLGPFQSAEMHLMPSS</sequence>
<dbReference type="InterPro" id="IPR022417">
    <property type="entry name" value="Porphobilin_deaminase_N"/>
</dbReference>
<dbReference type="EMBL" id="WVTB01000096">
    <property type="protein sequence ID" value="KAF3798383.1"/>
    <property type="molecule type" value="Genomic_DNA"/>
</dbReference>
<dbReference type="SUPFAM" id="SSF53850">
    <property type="entry name" value="Periplasmic binding protein-like II"/>
    <property type="match status" value="1"/>
</dbReference>
<evidence type="ECO:0000259" key="1">
    <source>
        <dbReference type="Pfam" id="PF01379"/>
    </source>
</evidence>
<dbReference type="Proteomes" id="UP000613401">
    <property type="component" value="Unassembled WGS sequence"/>
</dbReference>
<proteinExistence type="predicted"/>
<name>A0A8H4C760_COLGL</name>
<reference evidence="2" key="1">
    <citation type="journal article" date="2020" name="Phytopathology">
        <title>Genome sequence and comparative analysis of Colletotrichum gloeosporioides isolated from Liriodendron leaves.</title>
        <authorList>
            <person name="Fu F.F."/>
            <person name="Hao Z."/>
            <person name="Wang P."/>
            <person name="Lu Y."/>
            <person name="Xue L.J."/>
            <person name="Wei G."/>
            <person name="Tian Y."/>
            <person name="Baishi H."/>
            <person name="Xu H."/>
            <person name="Shi J."/>
            <person name="Cheng T."/>
            <person name="Wang G."/>
            <person name="Yi Y."/>
            <person name="Chen J."/>
        </authorList>
    </citation>
    <scope>NUCLEOTIDE SEQUENCE</scope>
    <source>
        <strain evidence="2">Lc1</strain>
    </source>
</reference>
<evidence type="ECO:0000313" key="3">
    <source>
        <dbReference type="Proteomes" id="UP000613401"/>
    </source>
</evidence>
<gene>
    <name evidence="2" type="ORF">GCG54_00015706</name>
</gene>
<dbReference type="Pfam" id="PF01379">
    <property type="entry name" value="Porphobil_deam"/>
    <property type="match status" value="1"/>
</dbReference>
<reference evidence="2" key="2">
    <citation type="submission" date="2020-03" db="EMBL/GenBank/DDBJ databases">
        <authorList>
            <person name="Fu F.-F."/>
            <person name="Chen J."/>
        </authorList>
    </citation>
    <scope>NUCLEOTIDE SEQUENCE</scope>
    <source>
        <strain evidence="2">Lc1</strain>
    </source>
</reference>
<comment type="caution">
    <text evidence="2">The sequence shown here is derived from an EMBL/GenBank/DDBJ whole genome shotgun (WGS) entry which is preliminary data.</text>
</comment>
<dbReference type="Gene3D" id="3.40.190.10">
    <property type="entry name" value="Periplasmic binding protein-like II"/>
    <property type="match status" value="1"/>
</dbReference>
<dbReference type="GO" id="GO:0033014">
    <property type="term" value="P:tetrapyrrole biosynthetic process"/>
    <property type="evidence" value="ECO:0007669"/>
    <property type="project" value="InterPro"/>
</dbReference>
<accession>A0A8H4C760</accession>
<feature type="domain" description="Porphobilinogen deaminase N-terminal" evidence="1">
    <location>
        <begin position="60"/>
        <end position="130"/>
    </location>
</feature>
<dbReference type="RefSeq" id="XP_045257543.1">
    <property type="nucleotide sequence ID" value="XM_045415480.1"/>
</dbReference>
<dbReference type="AlphaFoldDB" id="A0A8H4C760"/>
<evidence type="ECO:0000313" key="2">
    <source>
        <dbReference type="EMBL" id="KAF3798383.1"/>
    </source>
</evidence>
<dbReference type="GeneID" id="69022807"/>
<dbReference type="GO" id="GO:0004418">
    <property type="term" value="F:hydroxymethylbilane synthase activity"/>
    <property type="evidence" value="ECO:0007669"/>
    <property type="project" value="InterPro"/>
</dbReference>